<evidence type="ECO:0000313" key="3">
    <source>
        <dbReference type="Proteomes" id="UP000694421"/>
    </source>
</evidence>
<accession>A0A8D0DYS1</accession>
<keyword evidence="1" id="KW-0812">Transmembrane</keyword>
<keyword evidence="3" id="KW-1185">Reference proteome</keyword>
<dbReference type="Ensembl" id="ENSSMRT00000027674.1">
    <property type="protein sequence ID" value="ENSSMRP00000023629.1"/>
    <property type="gene ID" value="ENSSMRG00000018328.1"/>
</dbReference>
<evidence type="ECO:0000313" key="2">
    <source>
        <dbReference type="Ensembl" id="ENSSMRP00000023629.1"/>
    </source>
</evidence>
<organism evidence="2 3">
    <name type="scientific">Salvator merianae</name>
    <name type="common">Argentine black and white tegu</name>
    <name type="synonym">Tupinambis merianae</name>
    <dbReference type="NCBI Taxonomy" id="96440"/>
    <lineage>
        <taxon>Eukaryota</taxon>
        <taxon>Metazoa</taxon>
        <taxon>Chordata</taxon>
        <taxon>Craniata</taxon>
        <taxon>Vertebrata</taxon>
        <taxon>Euteleostomi</taxon>
        <taxon>Lepidosauria</taxon>
        <taxon>Squamata</taxon>
        <taxon>Bifurcata</taxon>
        <taxon>Unidentata</taxon>
        <taxon>Episquamata</taxon>
        <taxon>Laterata</taxon>
        <taxon>Teiioidea</taxon>
        <taxon>Teiidae</taxon>
        <taxon>Salvator</taxon>
    </lineage>
</organism>
<proteinExistence type="predicted"/>
<name>A0A8D0DYS1_SALMN</name>
<dbReference type="Gene3D" id="3.30.390.110">
    <property type="match status" value="1"/>
</dbReference>
<dbReference type="AlphaFoldDB" id="A0A8D0DYS1"/>
<keyword evidence="1" id="KW-1133">Transmembrane helix</keyword>
<feature type="transmembrane region" description="Helical" evidence="1">
    <location>
        <begin position="128"/>
        <end position="149"/>
    </location>
</feature>
<reference evidence="2" key="1">
    <citation type="submission" date="2025-08" db="UniProtKB">
        <authorList>
            <consortium name="Ensembl"/>
        </authorList>
    </citation>
    <scope>IDENTIFICATION</scope>
</reference>
<protein>
    <submittedName>
        <fullName evidence="2">Uncharacterized protein</fullName>
    </submittedName>
</protein>
<reference evidence="2" key="2">
    <citation type="submission" date="2025-09" db="UniProtKB">
        <authorList>
            <consortium name="Ensembl"/>
        </authorList>
    </citation>
    <scope>IDENTIFICATION</scope>
</reference>
<sequence length="179" mass="20869">ITFAHSQWMIVCNCSSFLIKRNKQIHRLKAYNSLHCNELIHRKTVGMEPAPKTATSYEKITISKHTCATISSIHHIIHKNDYNNDWHTVALCRKQPLQNLEHFPHLYTDYLELTNIFKSKRKIYRYKLFTALISSNISSSYTFFFNAFYGRGLWASLLHTGVVCSTQDIDQMRAPKMPS</sequence>
<dbReference type="Proteomes" id="UP000694421">
    <property type="component" value="Unplaced"/>
</dbReference>
<evidence type="ECO:0000256" key="1">
    <source>
        <dbReference type="SAM" id="Phobius"/>
    </source>
</evidence>
<keyword evidence="1" id="KW-0472">Membrane</keyword>